<name>A0AA39FW56_9HYME</name>
<accession>A0AA39FW56</accession>
<evidence type="ECO:0000313" key="1">
    <source>
        <dbReference type="EMBL" id="KAK0176972.1"/>
    </source>
</evidence>
<dbReference type="Proteomes" id="UP001168990">
    <property type="component" value="Unassembled WGS sequence"/>
</dbReference>
<reference evidence="1" key="1">
    <citation type="journal article" date="2023" name="bioRxiv">
        <title>Scaffold-level genome assemblies of two parasitoid biocontrol wasps reveal the parthenogenesis mechanism and an associated novel virus.</title>
        <authorList>
            <person name="Inwood S."/>
            <person name="Skelly J."/>
            <person name="Guhlin J."/>
            <person name="Harrop T."/>
            <person name="Goldson S."/>
            <person name="Dearden P."/>
        </authorList>
    </citation>
    <scope>NUCLEOTIDE SEQUENCE</scope>
    <source>
        <strain evidence="1">Irish</strain>
        <tissue evidence="1">Whole body</tissue>
    </source>
</reference>
<keyword evidence="2" id="KW-1185">Reference proteome</keyword>
<reference evidence="1" key="2">
    <citation type="submission" date="2023-03" db="EMBL/GenBank/DDBJ databases">
        <authorList>
            <person name="Inwood S.N."/>
            <person name="Skelly J.G."/>
            <person name="Guhlin J."/>
            <person name="Harrop T.W.R."/>
            <person name="Goldson S.G."/>
            <person name="Dearden P.K."/>
        </authorList>
    </citation>
    <scope>NUCLEOTIDE SEQUENCE</scope>
    <source>
        <strain evidence="1">Irish</strain>
        <tissue evidence="1">Whole body</tissue>
    </source>
</reference>
<evidence type="ECO:0000313" key="2">
    <source>
        <dbReference type="Proteomes" id="UP001168990"/>
    </source>
</evidence>
<proteinExistence type="predicted"/>
<dbReference type="EMBL" id="JAQQBS010000001">
    <property type="protein sequence ID" value="KAK0176972.1"/>
    <property type="molecule type" value="Genomic_DNA"/>
</dbReference>
<protein>
    <submittedName>
        <fullName evidence="1">Uncharacterized protein</fullName>
    </submittedName>
</protein>
<comment type="caution">
    <text evidence="1">The sequence shown here is derived from an EMBL/GenBank/DDBJ whole genome shotgun (WGS) entry which is preliminary data.</text>
</comment>
<dbReference type="AlphaFoldDB" id="A0AA39FW56"/>
<gene>
    <name evidence="1" type="ORF">PV328_001070</name>
</gene>
<sequence>MSLTCNLCHIRTENTQLLFENSRKYHLLIYKNEFEFIKNHNAETTSGLGLLDVTITTIIKSTTELIATVLRNIAILSPIIKQRSALTAEFKLPFENQSS</sequence>
<organism evidence="1 2">
    <name type="scientific">Microctonus aethiopoides</name>
    <dbReference type="NCBI Taxonomy" id="144406"/>
    <lineage>
        <taxon>Eukaryota</taxon>
        <taxon>Metazoa</taxon>
        <taxon>Ecdysozoa</taxon>
        <taxon>Arthropoda</taxon>
        <taxon>Hexapoda</taxon>
        <taxon>Insecta</taxon>
        <taxon>Pterygota</taxon>
        <taxon>Neoptera</taxon>
        <taxon>Endopterygota</taxon>
        <taxon>Hymenoptera</taxon>
        <taxon>Apocrita</taxon>
        <taxon>Ichneumonoidea</taxon>
        <taxon>Braconidae</taxon>
        <taxon>Euphorinae</taxon>
        <taxon>Microctonus</taxon>
    </lineage>
</organism>